<evidence type="ECO:0000256" key="1">
    <source>
        <dbReference type="ARBA" id="ARBA00004651"/>
    </source>
</evidence>
<dbReference type="InterPro" id="IPR001123">
    <property type="entry name" value="LeuE-type"/>
</dbReference>
<proteinExistence type="inferred from homology"/>
<organism evidence="8 9">
    <name type="scientific">Niveibacterium umoris</name>
    <dbReference type="NCBI Taxonomy" id="1193620"/>
    <lineage>
        <taxon>Bacteria</taxon>
        <taxon>Pseudomonadati</taxon>
        <taxon>Pseudomonadota</taxon>
        <taxon>Betaproteobacteria</taxon>
        <taxon>Rhodocyclales</taxon>
        <taxon>Rhodocyclaceae</taxon>
        <taxon>Niveibacterium</taxon>
    </lineage>
</organism>
<evidence type="ECO:0000256" key="7">
    <source>
        <dbReference type="SAM" id="Phobius"/>
    </source>
</evidence>
<feature type="transmembrane region" description="Helical" evidence="7">
    <location>
        <begin position="44"/>
        <end position="68"/>
    </location>
</feature>
<comment type="subcellular location">
    <subcellularLocation>
        <location evidence="1">Cell membrane</location>
        <topology evidence="1">Multi-pass membrane protein</topology>
    </subcellularLocation>
</comment>
<feature type="transmembrane region" description="Helical" evidence="7">
    <location>
        <begin position="148"/>
        <end position="171"/>
    </location>
</feature>
<keyword evidence="3" id="KW-1003">Cell membrane</keyword>
<dbReference type="PANTHER" id="PTHR30086">
    <property type="entry name" value="ARGININE EXPORTER PROTEIN ARGO"/>
    <property type="match status" value="1"/>
</dbReference>
<dbReference type="GO" id="GO:0042970">
    <property type="term" value="F:homoserine transmembrane transporter activity"/>
    <property type="evidence" value="ECO:0007669"/>
    <property type="project" value="TreeGrafter"/>
</dbReference>
<dbReference type="RefSeq" id="WP_183636101.1">
    <property type="nucleotide sequence ID" value="NZ_BAABLE010000005.1"/>
</dbReference>
<accession>A0A840BMK7</accession>
<evidence type="ECO:0000256" key="4">
    <source>
        <dbReference type="ARBA" id="ARBA00022692"/>
    </source>
</evidence>
<gene>
    <name evidence="8" type="ORF">GGR36_003566</name>
</gene>
<dbReference type="AlphaFoldDB" id="A0A840BMK7"/>
<evidence type="ECO:0000313" key="8">
    <source>
        <dbReference type="EMBL" id="MBB4014220.1"/>
    </source>
</evidence>
<feature type="transmembrane region" description="Helical" evidence="7">
    <location>
        <begin position="191"/>
        <end position="210"/>
    </location>
</feature>
<reference evidence="8 9" key="1">
    <citation type="submission" date="2020-08" db="EMBL/GenBank/DDBJ databases">
        <title>Genomic Encyclopedia of Type Strains, Phase IV (KMG-IV): sequencing the most valuable type-strain genomes for metagenomic binning, comparative biology and taxonomic classification.</title>
        <authorList>
            <person name="Goeker M."/>
        </authorList>
    </citation>
    <scope>NUCLEOTIDE SEQUENCE [LARGE SCALE GENOMIC DNA]</scope>
    <source>
        <strain evidence="8 9">DSM 106739</strain>
    </source>
</reference>
<feature type="transmembrane region" description="Helical" evidence="7">
    <location>
        <begin position="74"/>
        <end position="93"/>
    </location>
</feature>
<sequence>MTHETWLAFFAASWAISLSPGAGALSCMTAGLRYGYRRAVWNILGLQFGMLLLVAIVAMGLGALLVASQLAFDAIKWFGVAYLVWLGVQQWRAEPRPLLADSNGEIVPARRRALVLRGFLVNASNPKGIVFMLAVLPQFIDPHASQAPQYLICAATLVAVDLIVMSGYALLASRVLAALRDPNHIRWTNRFFGTLFIGVGLLLAGFKRGAA</sequence>
<evidence type="ECO:0000256" key="3">
    <source>
        <dbReference type="ARBA" id="ARBA00022475"/>
    </source>
</evidence>
<dbReference type="Pfam" id="PF01810">
    <property type="entry name" value="LysE"/>
    <property type="match status" value="1"/>
</dbReference>
<keyword evidence="9" id="KW-1185">Reference proteome</keyword>
<feature type="transmembrane region" description="Helical" evidence="7">
    <location>
        <begin position="6"/>
        <end position="32"/>
    </location>
</feature>
<dbReference type="Proteomes" id="UP000561045">
    <property type="component" value="Unassembled WGS sequence"/>
</dbReference>
<dbReference type="GO" id="GO:0005886">
    <property type="term" value="C:plasma membrane"/>
    <property type="evidence" value="ECO:0007669"/>
    <property type="project" value="UniProtKB-SubCell"/>
</dbReference>
<dbReference type="EMBL" id="JACIET010000002">
    <property type="protein sequence ID" value="MBB4014220.1"/>
    <property type="molecule type" value="Genomic_DNA"/>
</dbReference>
<dbReference type="PANTHER" id="PTHR30086:SF14">
    <property type="entry name" value="HOMOSERINE_HOMOSERINE LACTONE EFFLUX PROTEIN"/>
    <property type="match status" value="1"/>
</dbReference>
<keyword evidence="5 7" id="KW-1133">Transmembrane helix</keyword>
<protein>
    <submittedName>
        <fullName evidence="8">Homoserine/homoserine lactone efflux protein</fullName>
    </submittedName>
</protein>
<keyword evidence="6 7" id="KW-0472">Membrane</keyword>
<evidence type="ECO:0000256" key="2">
    <source>
        <dbReference type="ARBA" id="ARBA00007928"/>
    </source>
</evidence>
<evidence type="ECO:0000256" key="5">
    <source>
        <dbReference type="ARBA" id="ARBA00022989"/>
    </source>
</evidence>
<name>A0A840BMK7_9RHOO</name>
<evidence type="ECO:0000313" key="9">
    <source>
        <dbReference type="Proteomes" id="UP000561045"/>
    </source>
</evidence>
<comment type="caution">
    <text evidence="8">The sequence shown here is derived from an EMBL/GenBank/DDBJ whole genome shotgun (WGS) entry which is preliminary data.</text>
</comment>
<comment type="similarity">
    <text evidence="2">Belongs to the Rht family.</text>
</comment>
<dbReference type="PIRSF" id="PIRSF006324">
    <property type="entry name" value="LeuE"/>
    <property type="match status" value="1"/>
</dbReference>
<dbReference type="NCBIfam" id="NF007812">
    <property type="entry name" value="PRK10520.1"/>
    <property type="match status" value="1"/>
</dbReference>
<evidence type="ECO:0000256" key="6">
    <source>
        <dbReference type="ARBA" id="ARBA00023136"/>
    </source>
</evidence>
<keyword evidence="4 7" id="KW-0812">Transmembrane</keyword>